<dbReference type="Gene3D" id="2.30.40.10">
    <property type="entry name" value="Urease, subunit C, domain 1"/>
    <property type="match status" value="1"/>
</dbReference>
<keyword evidence="4" id="KW-1185">Reference proteome</keyword>
<name>A0A1X6ZRW4_9RHOB</name>
<feature type="domain" description="Amidohydrolase-related" evidence="2">
    <location>
        <begin position="82"/>
        <end position="440"/>
    </location>
</feature>
<dbReference type="PANTHER" id="PTHR43135:SF3">
    <property type="entry name" value="ALPHA-D-RIBOSE 1-METHYLPHOSPHONATE 5-TRIPHOSPHATE DIPHOSPHATASE"/>
    <property type="match status" value="1"/>
</dbReference>
<dbReference type="OrthoDB" id="9765769at2"/>
<dbReference type="InterPro" id="IPR057744">
    <property type="entry name" value="OTAase-like"/>
</dbReference>
<dbReference type="InterPro" id="IPR006680">
    <property type="entry name" value="Amidohydro-rel"/>
</dbReference>
<keyword evidence="1" id="KW-0732">Signal</keyword>
<dbReference type="InterPro" id="IPR011059">
    <property type="entry name" value="Metal-dep_hydrolase_composite"/>
</dbReference>
<feature type="chain" id="PRO_5012191608" description="Amidohydrolase-related domain-containing protein" evidence="1">
    <location>
        <begin position="26"/>
        <end position="448"/>
    </location>
</feature>
<evidence type="ECO:0000313" key="4">
    <source>
        <dbReference type="Proteomes" id="UP000194012"/>
    </source>
</evidence>
<dbReference type="Pfam" id="PF01979">
    <property type="entry name" value="Amidohydro_1"/>
    <property type="match status" value="1"/>
</dbReference>
<sequence length="448" mass="47393">MGKLNLKTLAATLAVAVSVALPAAAQEADGPILFTNVNVFDGVNEALIMNANVVVTGNKITAVSTEPLAVAGGTVIDGGGRTLMPGLIDAHWHSLFATLSVAELMTNDLAYMSFKGAIANEGALMRGFTTVRDIGGNVFSIKKATDEGLINGPRIYPSGAVISQTSGHGDYRAPLAVPENPGQPLDYLQQAGIGIIADGVPEVIKRSREILRQGASQLKVMAGGGVSSDFDPLDVTQYTFAEMSALVEVANTWNTYIAVHAFTDTAVKQALEAGVKSIEHGHLLGEDVVKLLAEKGAWLSMQPILDDEDAIPFPEGSLNRAKFVTVTAGTDIVYGYAKKHGAKIAWGTDVLFDAGLAAKQGKLLAKMKRWFTPFEVLKMATHDNAQLLKLSGPRDPYPGELGVVKVGALADLILVEGNPLENIDLVGDAEANFDLIMKDGVIYKNTIE</sequence>
<feature type="signal peptide" evidence="1">
    <location>
        <begin position="1"/>
        <end position="25"/>
    </location>
</feature>
<dbReference type="SUPFAM" id="SSF51556">
    <property type="entry name" value="Metallo-dependent hydrolases"/>
    <property type="match status" value="1"/>
</dbReference>
<dbReference type="SUPFAM" id="SSF51338">
    <property type="entry name" value="Composite domain of metallo-dependent hydrolases"/>
    <property type="match status" value="2"/>
</dbReference>
<dbReference type="InterPro" id="IPR032466">
    <property type="entry name" value="Metal_Hydrolase"/>
</dbReference>
<dbReference type="CDD" id="cd01299">
    <property type="entry name" value="Met_dep_hydrolase_A"/>
    <property type="match status" value="1"/>
</dbReference>
<evidence type="ECO:0000259" key="2">
    <source>
        <dbReference type="Pfam" id="PF01979"/>
    </source>
</evidence>
<organism evidence="3 4">
    <name type="scientific">Roseovarius gaetbuli</name>
    <dbReference type="NCBI Taxonomy" id="1356575"/>
    <lineage>
        <taxon>Bacteria</taxon>
        <taxon>Pseudomonadati</taxon>
        <taxon>Pseudomonadota</taxon>
        <taxon>Alphaproteobacteria</taxon>
        <taxon>Rhodobacterales</taxon>
        <taxon>Roseobacteraceae</taxon>
        <taxon>Roseovarius</taxon>
    </lineage>
</organism>
<gene>
    <name evidence="3" type="ORF">ROG8370_02749</name>
</gene>
<dbReference type="InterPro" id="IPR051781">
    <property type="entry name" value="Metallo-dep_Hydrolase"/>
</dbReference>
<accession>A0A1X6ZRW4</accession>
<reference evidence="4" key="1">
    <citation type="submission" date="2017-03" db="EMBL/GenBank/DDBJ databases">
        <authorList>
            <person name="Rodrigo-Torres L."/>
            <person name="Arahal R.D."/>
            <person name="Lucena T."/>
        </authorList>
    </citation>
    <scope>NUCLEOTIDE SEQUENCE [LARGE SCALE GENOMIC DNA]</scope>
    <source>
        <strain evidence="4">CECT 8370</strain>
    </source>
</reference>
<dbReference type="Proteomes" id="UP000194012">
    <property type="component" value="Unassembled WGS sequence"/>
</dbReference>
<dbReference type="GO" id="GO:0016810">
    <property type="term" value="F:hydrolase activity, acting on carbon-nitrogen (but not peptide) bonds"/>
    <property type="evidence" value="ECO:0007669"/>
    <property type="project" value="InterPro"/>
</dbReference>
<dbReference type="RefSeq" id="WP_085827726.1">
    <property type="nucleotide sequence ID" value="NZ_FWFJ01000028.1"/>
</dbReference>
<evidence type="ECO:0000313" key="3">
    <source>
        <dbReference type="EMBL" id="SLN59631.1"/>
    </source>
</evidence>
<protein>
    <recommendedName>
        <fullName evidence="2">Amidohydrolase-related domain-containing protein</fullName>
    </recommendedName>
</protein>
<evidence type="ECO:0000256" key="1">
    <source>
        <dbReference type="SAM" id="SignalP"/>
    </source>
</evidence>
<dbReference type="AlphaFoldDB" id="A0A1X6ZRW4"/>
<dbReference type="Gene3D" id="3.20.20.140">
    <property type="entry name" value="Metal-dependent hydrolases"/>
    <property type="match status" value="1"/>
</dbReference>
<dbReference type="EMBL" id="FWFJ01000028">
    <property type="protein sequence ID" value="SLN59631.1"/>
    <property type="molecule type" value="Genomic_DNA"/>
</dbReference>
<dbReference type="PANTHER" id="PTHR43135">
    <property type="entry name" value="ALPHA-D-RIBOSE 1-METHYLPHOSPHONATE 5-TRIPHOSPHATE DIPHOSPHATASE"/>
    <property type="match status" value="1"/>
</dbReference>
<proteinExistence type="predicted"/>